<dbReference type="GO" id="GO:0032259">
    <property type="term" value="P:methylation"/>
    <property type="evidence" value="ECO:0007669"/>
    <property type="project" value="UniProtKB-KW"/>
</dbReference>
<comment type="similarity">
    <text evidence="1">Belongs to the thymidylate synthase ThyX family.</text>
</comment>
<dbReference type="RefSeq" id="WP_219965711.1">
    <property type="nucleotide sequence ID" value="NZ_JAGFNZ010000004.1"/>
</dbReference>
<keyword evidence="1" id="KW-0521">NADP</keyword>
<reference evidence="2 3" key="1">
    <citation type="submission" date="2021-03" db="EMBL/GenBank/DDBJ databases">
        <title>Caproiciproducens sp. nov. isolated from feces of cow.</title>
        <authorList>
            <person name="Choi J.-Y."/>
        </authorList>
    </citation>
    <scope>NUCLEOTIDE SEQUENCE [LARGE SCALE GENOMIC DNA]</scope>
    <source>
        <strain evidence="2 3">AGMB10547</strain>
    </source>
</reference>
<dbReference type="Gene3D" id="3.30.1360.170">
    <property type="match status" value="1"/>
</dbReference>
<comment type="caution">
    <text evidence="1">Lacks conserved residue(s) required for the propagation of feature annotation.</text>
</comment>
<feature type="active site" description="Involved in ionization of N3 of dUMP, leading to its activation" evidence="1">
    <location>
        <position position="193"/>
    </location>
</feature>
<accession>A0ABS7DPR8</accession>
<comment type="subunit">
    <text evidence="1">Homotetramer.</text>
</comment>
<feature type="binding site" evidence="1">
    <location>
        <position position="56"/>
    </location>
    <ligand>
        <name>FAD</name>
        <dbReference type="ChEBI" id="CHEBI:57692"/>
        <note>ligand shared between neighboring subunits</note>
    </ligand>
</feature>
<sequence length="256" mass="28704">MAKVTLIAYTPEPEKTVAQAAKLCYSPASIEDISEGLTDEKVASFVDMLAEIGHESPIEHASFTFGIQGVSRSFLAQMTRHRIASYSVQSQRYVTEACFEYVVPPEIEAIPEAKAEFLKAMEEDQKHYEKLTFLLKEKHKKELMAAGKDEKSAERAAQKQAIEDARFVLPNACDTKMVCTMNARSLYNFFSHRCCNRAQWEIRAVAVEMLRLVRGVAPHLFKHCGPPCLRGACPEGKMSCGKISEVREFFNGIGEN</sequence>
<keyword evidence="3" id="KW-1185">Reference proteome</keyword>
<dbReference type="PANTHER" id="PTHR34934">
    <property type="entry name" value="FLAVIN-DEPENDENT THYMIDYLATE SYNTHASE"/>
    <property type="match status" value="1"/>
</dbReference>
<proteinExistence type="inferred from homology"/>
<keyword evidence="1 2" id="KW-0808">Transferase</keyword>
<dbReference type="CDD" id="cd20175">
    <property type="entry name" value="ThyX"/>
    <property type="match status" value="1"/>
</dbReference>
<dbReference type="GO" id="GO:0050797">
    <property type="term" value="F:thymidylate synthase (FAD) activity"/>
    <property type="evidence" value="ECO:0007669"/>
    <property type="project" value="UniProtKB-EC"/>
</dbReference>
<name>A0ABS7DPR8_9FIRM</name>
<dbReference type="InterPro" id="IPR003669">
    <property type="entry name" value="Thymidylate_synthase_ThyX"/>
</dbReference>
<dbReference type="PANTHER" id="PTHR34934:SF1">
    <property type="entry name" value="FLAVIN-DEPENDENT THYMIDYLATE SYNTHASE"/>
    <property type="match status" value="1"/>
</dbReference>
<keyword evidence="1 2" id="KW-0489">Methyltransferase</keyword>
<dbReference type="Proteomes" id="UP000719942">
    <property type="component" value="Unassembled WGS sequence"/>
</dbReference>
<dbReference type="HAMAP" id="MF_01408">
    <property type="entry name" value="ThyX"/>
    <property type="match status" value="1"/>
</dbReference>
<dbReference type="PROSITE" id="PS51331">
    <property type="entry name" value="THYX"/>
    <property type="match status" value="1"/>
</dbReference>
<evidence type="ECO:0000256" key="1">
    <source>
        <dbReference type="HAMAP-Rule" id="MF_01408"/>
    </source>
</evidence>
<dbReference type="EC" id="2.1.1.148" evidence="1"/>
<feature type="binding site" description="in other chain" evidence="1">
    <location>
        <position position="166"/>
    </location>
    <ligand>
        <name>dUMP</name>
        <dbReference type="ChEBI" id="CHEBI:246422"/>
        <note>ligand shared between dimeric partners</note>
    </ligand>
</feature>
<comment type="function">
    <text evidence="1">Catalyzes the reductive methylation of 2'-deoxyuridine-5'-monophosphate (dUMP) to 2'-deoxythymidine-5'-monophosphate (dTMP) while utilizing 5,10-methylenetetrahydrofolate (mTHF) as the methyl donor, and NADPH and FADH(2) as the reductant.</text>
</comment>
<organism evidence="2 3">
    <name type="scientific">Caproiciproducens faecalis</name>
    <dbReference type="NCBI Taxonomy" id="2820301"/>
    <lineage>
        <taxon>Bacteria</taxon>
        <taxon>Bacillati</taxon>
        <taxon>Bacillota</taxon>
        <taxon>Clostridia</taxon>
        <taxon>Eubacteriales</taxon>
        <taxon>Acutalibacteraceae</taxon>
        <taxon>Caproiciproducens</taxon>
    </lineage>
</organism>
<keyword evidence="1" id="KW-0545">Nucleotide biosynthesis</keyword>
<feature type="binding site" description="in other chain" evidence="1">
    <location>
        <begin position="90"/>
        <end position="92"/>
    </location>
    <ligand>
        <name>dUMP</name>
        <dbReference type="ChEBI" id="CHEBI:246422"/>
        <note>ligand shared between dimeric partners</note>
    </ligand>
</feature>
<comment type="cofactor">
    <cofactor evidence="1">
        <name>FAD</name>
        <dbReference type="ChEBI" id="CHEBI:57692"/>
    </cofactor>
    <text evidence="1">Binds 4 FAD per tetramer. Each FAD binding site is formed by three monomers.</text>
</comment>
<feature type="binding site" evidence="1">
    <location>
        <position position="193"/>
    </location>
    <ligand>
        <name>dUMP</name>
        <dbReference type="ChEBI" id="CHEBI:246422"/>
        <note>ligand shared between dimeric partners</note>
    </ligand>
</feature>
<feature type="binding site" evidence="1">
    <location>
        <position position="188"/>
    </location>
    <ligand>
        <name>FAD</name>
        <dbReference type="ChEBI" id="CHEBI:57692"/>
        <note>ligand shared between neighboring subunits</note>
    </ligand>
</feature>
<evidence type="ECO:0000313" key="2">
    <source>
        <dbReference type="EMBL" id="MBW7573304.1"/>
    </source>
</evidence>
<feature type="binding site" evidence="1">
    <location>
        <begin position="182"/>
        <end position="184"/>
    </location>
    <ligand>
        <name>FAD</name>
        <dbReference type="ChEBI" id="CHEBI:57692"/>
        <note>ligand shared between neighboring subunits</note>
    </ligand>
</feature>
<feature type="binding site" evidence="1">
    <location>
        <begin position="80"/>
        <end position="82"/>
    </location>
    <ligand>
        <name>FAD</name>
        <dbReference type="ChEBI" id="CHEBI:57692"/>
        <note>ligand shared between neighboring subunits</note>
    </ligand>
</feature>
<protein>
    <recommendedName>
        <fullName evidence="1">Flavin-dependent thymidylate synthase</fullName>
        <shortName evidence="1">FDTS</shortName>
        <ecNumber evidence="1">2.1.1.148</ecNumber>
    </recommendedName>
    <alternativeName>
        <fullName evidence="1">FAD-dependent thymidylate synthase</fullName>
    </alternativeName>
    <alternativeName>
        <fullName evidence="1">Thymidylate synthase ThyX</fullName>
        <shortName evidence="1">TS</shortName>
        <shortName evidence="1">TSase</shortName>
    </alternativeName>
</protein>
<comment type="catalytic activity">
    <reaction evidence="1">
        <text>dUMP + (6R)-5,10-methylene-5,6,7,8-tetrahydrofolate + NADPH + H(+) = dTMP + (6S)-5,6,7,8-tetrahydrofolate + NADP(+)</text>
        <dbReference type="Rhea" id="RHEA:29043"/>
        <dbReference type="ChEBI" id="CHEBI:15378"/>
        <dbReference type="ChEBI" id="CHEBI:15636"/>
        <dbReference type="ChEBI" id="CHEBI:57453"/>
        <dbReference type="ChEBI" id="CHEBI:57783"/>
        <dbReference type="ChEBI" id="CHEBI:58349"/>
        <dbReference type="ChEBI" id="CHEBI:63528"/>
        <dbReference type="ChEBI" id="CHEBI:246422"/>
        <dbReference type="EC" id="2.1.1.148"/>
    </reaction>
</comment>
<dbReference type="Pfam" id="PF02511">
    <property type="entry name" value="Thy1"/>
    <property type="match status" value="1"/>
</dbReference>
<feature type="binding site" evidence="1">
    <location>
        <begin position="77"/>
        <end position="80"/>
    </location>
    <ligand>
        <name>dUMP</name>
        <dbReference type="ChEBI" id="CHEBI:246422"/>
        <note>ligand shared between dimeric partners</note>
    </ligand>
</feature>
<comment type="caution">
    <text evidence="2">The sequence shown here is derived from an EMBL/GenBank/DDBJ whole genome shotgun (WGS) entry which is preliminary data.</text>
</comment>
<comment type="pathway">
    <text evidence="1">Pyrimidine metabolism; dTTP biosynthesis.</text>
</comment>
<dbReference type="EMBL" id="JAGFNZ010000004">
    <property type="protein sequence ID" value="MBW7573304.1"/>
    <property type="molecule type" value="Genomic_DNA"/>
</dbReference>
<keyword evidence="1" id="KW-0274">FAD</keyword>
<dbReference type="SUPFAM" id="SSF69796">
    <property type="entry name" value="Thymidylate synthase-complementing protein Thy1"/>
    <property type="match status" value="1"/>
</dbReference>
<keyword evidence="1" id="KW-0285">Flavoprotein</keyword>
<gene>
    <name evidence="1" type="primary">thyX</name>
    <name evidence="2" type="ORF">J5W02_10835</name>
</gene>
<dbReference type="InterPro" id="IPR036098">
    <property type="entry name" value="Thymidylate_synthase_ThyX_sf"/>
</dbReference>
<dbReference type="NCBIfam" id="TIGR02170">
    <property type="entry name" value="thyX"/>
    <property type="match status" value="1"/>
</dbReference>
<evidence type="ECO:0000313" key="3">
    <source>
        <dbReference type="Proteomes" id="UP000719942"/>
    </source>
</evidence>